<dbReference type="RefSeq" id="WP_065679548.1">
    <property type="nucleotide sequence ID" value="NZ_AP025460.1"/>
</dbReference>
<reference evidence="2" key="1">
    <citation type="submission" date="2016-06" db="EMBL/GenBank/DDBJ databases">
        <authorList>
            <person name="Rodrigo-Torres Lidia"/>
            <person name="Arahal R.David."/>
        </authorList>
    </citation>
    <scope>NUCLEOTIDE SEQUENCE [LARGE SCALE GENOMIC DNA]</scope>
    <source>
        <strain evidence="2">CECT 7223</strain>
    </source>
</reference>
<protein>
    <submittedName>
        <fullName evidence="1">Uncharacterized protein</fullName>
    </submittedName>
</protein>
<dbReference type="GeneID" id="94231740"/>
<evidence type="ECO:0000313" key="1">
    <source>
        <dbReference type="EMBL" id="SBS65541.1"/>
    </source>
</evidence>
<gene>
    <name evidence="1" type="ORF">VAT7223_02760</name>
</gene>
<evidence type="ECO:0000313" key="2">
    <source>
        <dbReference type="Proteomes" id="UP000092876"/>
    </source>
</evidence>
<name>A0A1C3IVX3_9VIBR</name>
<dbReference type="EMBL" id="FLQP01000039">
    <property type="protein sequence ID" value="SBS65541.1"/>
    <property type="molecule type" value="Genomic_DNA"/>
</dbReference>
<sequence length="62" mass="6931">MADLWIPVPKSKAVVGGIVYNKKIVAVSSKKPFYIPHDGPCKQWPSLTVRRGMHKMVKVVDV</sequence>
<dbReference type="AlphaFoldDB" id="A0A1C3IVX3"/>
<dbReference type="Proteomes" id="UP000092876">
    <property type="component" value="Unassembled WGS sequence"/>
</dbReference>
<proteinExistence type="predicted"/>
<organism evidence="1 2">
    <name type="scientific">Vibrio atlanticus</name>
    <dbReference type="NCBI Taxonomy" id="693153"/>
    <lineage>
        <taxon>Bacteria</taxon>
        <taxon>Pseudomonadati</taxon>
        <taxon>Pseudomonadota</taxon>
        <taxon>Gammaproteobacteria</taxon>
        <taxon>Vibrionales</taxon>
        <taxon>Vibrionaceae</taxon>
        <taxon>Vibrio</taxon>
    </lineage>
</organism>
<accession>A0A1C3IVX3</accession>